<proteinExistence type="predicted"/>
<name>A0A8S3BHI9_9BILA</name>
<dbReference type="Proteomes" id="UP000676336">
    <property type="component" value="Unassembled WGS sequence"/>
</dbReference>
<sequence>MMMNNSGVMGQQVPPSNQVQPQTQT</sequence>
<feature type="compositionally biased region" description="Low complexity" evidence="1">
    <location>
        <begin position="11"/>
        <end position="25"/>
    </location>
</feature>
<feature type="region of interest" description="Disordered" evidence="1">
    <location>
        <begin position="1"/>
        <end position="25"/>
    </location>
</feature>
<dbReference type="AlphaFoldDB" id="A0A8S3BHI9"/>
<evidence type="ECO:0000256" key="1">
    <source>
        <dbReference type="SAM" id="MobiDB-lite"/>
    </source>
</evidence>
<protein>
    <submittedName>
        <fullName evidence="3">Uncharacterized protein</fullName>
    </submittedName>
</protein>
<evidence type="ECO:0000313" key="4">
    <source>
        <dbReference type="Proteomes" id="UP000676336"/>
    </source>
</evidence>
<comment type="caution">
    <text evidence="3">The sequence shown here is derived from an EMBL/GenBank/DDBJ whole genome shotgun (WGS) entry which is preliminary data.</text>
</comment>
<gene>
    <name evidence="2" type="ORF">SMN809_LOCUS35192</name>
    <name evidence="3" type="ORF">SMN809_LOCUS48356</name>
</gene>
<evidence type="ECO:0000313" key="2">
    <source>
        <dbReference type="EMBL" id="CAF4507273.1"/>
    </source>
</evidence>
<reference evidence="3" key="1">
    <citation type="submission" date="2021-02" db="EMBL/GenBank/DDBJ databases">
        <authorList>
            <person name="Nowell W R."/>
        </authorList>
    </citation>
    <scope>NUCLEOTIDE SEQUENCE</scope>
</reference>
<feature type="non-terminal residue" evidence="3">
    <location>
        <position position="25"/>
    </location>
</feature>
<dbReference type="EMBL" id="CAJOBI010083288">
    <property type="protein sequence ID" value="CAF4507273.1"/>
    <property type="molecule type" value="Genomic_DNA"/>
</dbReference>
<accession>A0A8S3BHI9</accession>
<evidence type="ECO:0000313" key="3">
    <source>
        <dbReference type="EMBL" id="CAF4828309.1"/>
    </source>
</evidence>
<organism evidence="3 4">
    <name type="scientific">Rotaria magnacalcarata</name>
    <dbReference type="NCBI Taxonomy" id="392030"/>
    <lineage>
        <taxon>Eukaryota</taxon>
        <taxon>Metazoa</taxon>
        <taxon>Spiralia</taxon>
        <taxon>Gnathifera</taxon>
        <taxon>Rotifera</taxon>
        <taxon>Eurotatoria</taxon>
        <taxon>Bdelloidea</taxon>
        <taxon>Philodinida</taxon>
        <taxon>Philodinidae</taxon>
        <taxon>Rotaria</taxon>
    </lineage>
</organism>
<dbReference type="EMBL" id="CAJOBI010155163">
    <property type="protein sequence ID" value="CAF4828309.1"/>
    <property type="molecule type" value="Genomic_DNA"/>
</dbReference>